<accession>A0A4V3IRW7</accession>
<dbReference type="PIRSF" id="PIRSF021700">
    <property type="entry name" value="3_dmu_93_MTrfase"/>
    <property type="match status" value="1"/>
</dbReference>
<evidence type="ECO:0000313" key="2">
    <source>
        <dbReference type="EMBL" id="TFD53963.1"/>
    </source>
</evidence>
<dbReference type="Pfam" id="PF06983">
    <property type="entry name" value="3-dmu-9_3-mt"/>
    <property type="match status" value="1"/>
</dbReference>
<dbReference type="RefSeq" id="WP_134518387.1">
    <property type="nucleotide sequence ID" value="NZ_SOHE01000018.1"/>
</dbReference>
<dbReference type="InterPro" id="IPR029068">
    <property type="entry name" value="Glyas_Bleomycin-R_OHBP_Dase"/>
</dbReference>
<comment type="caution">
    <text evidence="2">The sequence shown here is derived from an EMBL/GenBank/DDBJ whole genome shotgun (WGS) entry which is preliminary data.</text>
</comment>
<dbReference type="PANTHER" id="PTHR33990">
    <property type="entry name" value="PROTEIN YJDN-RELATED"/>
    <property type="match status" value="1"/>
</dbReference>
<dbReference type="InterPro" id="IPR028973">
    <property type="entry name" value="PhnB-like"/>
</dbReference>
<dbReference type="OrthoDB" id="9806473at2"/>
<dbReference type="AlphaFoldDB" id="A0A4V3IRW7"/>
<keyword evidence="3" id="KW-1185">Reference proteome</keyword>
<dbReference type="InterPro" id="IPR009725">
    <property type="entry name" value="3_dmu_93_MTrfase"/>
</dbReference>
<feature type="domain" description="PhnB-like" evidence="1">
    <location>
        <begin position="2"/>
        <end position="117"/>
    </location>
</feature>
<dbReference type="SUPFAM" id="SSF54593">
    <property type="entry name" value="Glyoxalase/Bleomycin resistance protein/Dihydroxybiphenyl dioxygenase"/>
    <property type="match status" value="1"/>
</dbReference>
<dbReference type="PANTHER" id="PTHR33990:SF2">
    <property type="entry name" value="PHNB-LIKE DOMAIN-CONTAINING PROTEIN"/>
    <property type="match status" value="1"/>
</dbReference>
<dbReference type="Proteomes" id="UP000297447">
    <property type="component" value="Unassembled WGS sequence"/>
</dbReference>
<name>A0A4V3IRW7_9MICO</name>
<dbReference type="CDD" id="cd06588">
    <property type="entry name" value="PhnB_like"/>
    <property type="match status" value="1"/>
</dbReference>
<dbReference type="EMBL" id="SOHE01000018">
    <property type="protein sequence ID" value="TFD53963.1"/>
    <property type="molecule type" value="Genomic_DNA"/>
</dbReference>
<gene>
    <name evidence="2" type="ORF">E3T55_04545</name>
</gene>
<dbReference type="Gene3D" id="3.10.180.10">
    <property type="entry name" value="2,3-Dihydroxybiphenyl 1,2-Dioxygenase, domain 1"/>
    <property type="match status" value="1"/>
</dbReference>
<sequence length="163" mass="17759">MQNISPFLWFDNQAEEAATLYTSVFRNSRILQVTRYPEGSPAPAGTAMSVTFEIDGLRVQALNAGPAFQFSEAISLFVNANTQPEIDDYWSRLTADGGEPSQCGWLKDKFGLSWQIVPAVLGELLSDPDPEKSGRTMQAMLAMTKLDIAALQAAHDGTDLDTA</sequence>
<evidence type="ECO:0000259" key="1">
    <source>
        <dbReference type="Pfam" id="PF06983"/>
    </source>
</evidence>
<reference evidence="2 3" key="1">
    <citation type="submission" date="2019-03" db="EMBL/GenBank/DDBJ databases">
        <title>Genomics of glacier-inhabiting Cryobacterium strains.</title>
        <authorList>
            <person name="Liu Q."/>
            <person name="Xin Y.-H."/>
        </authorList>
    </citation>
    <scope>NUCLEOTIDE SEQUENCE [LARGE SCALE GENOMIC DNA]</scope>
    <source>
        <strain evidence="2 3">Hh14</strain>
    </source>
</reference>
<organism evidence="2 3">
    <name type="scientific">Cryobacterium frigoriphilum</name>
    <dbReference type="NCBI Taxonomy" id="1259150"/>
    <lineage>
        <taxon>Bacteria</taxon>
        <taxon>Bacillati</taxon>
        <taxon>Actinomycetota</taxon>
        <taxon>Actinomycetes</taxon>
        <taxon>Micrococcales</taxon>
        <taxon>Microbacteriaceae</taxon>
        <taxon>Cryobacterium</taxon>
    </lineage>
</organism>
<evidence type="ECO:0000313" key="3">
    <source>
        <dbReference type="Proteomes" id="UP000297447"/>
    </source>
</evidence>
<proteinExistence type="predicted"/>
<protein>
    <submittedName>
        <fullName evidence="2">VOC family protein</fullName>
    </submittedName>
</protein>